<dbReference type="InterPro" id="IPR029058">
    <property type="entry name" value="AB_hydrolase_fold"/>
</dbReference>
<feature type="non-terminal residue" evidence="10">
    <location>
        <position position="1"/>
    </location>
</feature>
<evidence type="ECO:0000256" key="5">
    <source>
        <dbReference type="ARBA" id="ARBA00023242"/>
    </source>
</evidence>
<dbReference type="Pfam" id="PF12717">
    <property type="entry name" value="Cnd1"/>
    <property type="match status" value="1"/>
</dbReference>
<dbReference type="InterPro" id="IPR011989">
    <property type="entry name" value="ARM-like"/>
</dbReference>
<evidence type="ECO:0000259" key="8">
    <source>
        <dbReference type="PROSITE" id="PS50004"/>
    </source>
</evidence>
<dbReference type="PANTHER" id="PTHR14222:SF2">
    <property type="entry name" value="CONDENSIN COMPLEX SUBUNIT 1"/>
    <property type="match status" value="1"/>
</dbReference>
<evidence type="ECO:0008006" key="12">
    <source>
        <dbReference type="Google" id="ProtNLM"/>
    </source>
</evidence>
<dbReference type="GO" id="GO:0005634">
    <property type="term" value="C:nucleus"/>
    <property type="evidence" value="ECO:0007669"/>
    <property type="project" value="UniProtKB-SubCell"/>
</dbReference>
<dbReference type="Pfam" id="PF00168">
    <property type="entry name" value="C2"/>
    <property type="match status" value="1"/>
</dbReference>
<comment type="caution">
    <text evidence="10">The sequence shown here is derived from an EMBL/GenBank/DDBJ whole genome shotgun (WGS) entry which is preliminary data.</text>
</comment>
<dbReference type="GO" id="GO:0051301">
    <property type="term" value="P:cell division"/>
    <property type="evidence" value="ECO:0007669"/>
    <property type="project" value="UniProtKB-KW"/>
</dbReference>
<dbReference type="InterPro" id="IPR026971">
    <property type="entry name" value="CND1/NCAPD3"/>
</dbReference>
<organism evidence="10 11">
    <name type="scientific">Rotaria sordida</name>
    <dbReference type="NCBI Taxonomy" id="392033"/>
    <lineage>
        <taxon>Eukaryota</taxon>
        <taxon>Metazoa</taxon>
        <taxon>Spiralia</taxon>
        <taxon>Gnathifera</taxon>
        <taxon>Rotifera</taxon>
        <taxon>Eurotatoria</taxon>
        <taxon>Bdelloidea</taxon>
        <taxon>Philodinida</taxon>
        <taxon>Philodinidae</taxon>
        <taxon>Rotaria</taxon>
    </lineage>
</organism>
<dbReference type="Gene3D" id="1.25.10.10">
    <property type="entry name" value="Leucine-rich Repeat Variant"/>
    <property type="match status" value="2"/>
</dbReference>
<name>A0A814F2K3_9BILA</name>
<dbReference type="SUPFAM" id="SSF53474">
    <property type="entry name" value="alpha/beta-Hydrolases"/>
    <property type="match status" value="1"/>
</dbReference>
<dbReference type="GO" id="GO:0000796">
    <property type="term" value="C:condensin complex"/>
    <property type="evidence" value="ECO:0007669"/>
    <property type="project" value="TreeGrafter"/>
</dbReference>
<evidence type="ECO:0000256" key="3">
    <source>
        <dbReference type="ARBA" id="ARBA00022776"/>
    </source>
</evidence>
<feature type="compositionally biased region" description="Acidic residues" evidence="7">
    <location>
        <begin position="416"/>
        <end position="428"/>
    </location>
</feature>
<dbReference type="Pfam" id="PF07859">
    <property type="entry name" value="Abhydrolase_3"/>
    <property type="match status" value="1"/>
</dbReference>
<dbReference type="PROSITE" id="PS50004">
    <property type="entry name" value="C2"/>
    <property type="match status" value="1"/>
</dbReference>
<feature type="region of interest" description="Disordered" evidence="7">
    <location>
        <begin position="792"/>
        <end position="813"/>
    </location>
</feature>
<evidence type="ECO:0000313" key="11">
    <source>
        <dbReference type="Proteomes" id="UP000663882"/>
    </source>
</evidence>
<dbReference type="PROSITE" id="PS51258">
    <property type="entry name" value="MHD1"/>
    <property type="match status" value="1"/>
</dbReference>
<dbReference type="Pfam" id="PF12922">
    <property type="entry name" value="Cnd1_N"/>
    <property type="match status" value="1"/>
</dbReference>
<dbReference type="InterPro" id="IPR016024">
    <property type="entry name" value="ARM-type_fold"/>
</dbReference>
<evidence type="ECO:0000256" key="6">
    <source>
        <dbReference type="ARBA" id="ARBA00023306"/>
    </source>
</evidence>
<sequence length="2309" mass="267140">HFDKVSITGRSQAVEISLQLKSREMPEAQRRIHIGLSSDDRRFHLNIIKMLSCLLAEYIIRFDNDQTNRSPDFYMLPSKSSKKAKESKTNGKSSLTSDSLRDKCLKGLCDILRSSIKSLWDSSIIDQQFVKCVTKPCYHLLCREDISKNPIVKENLPLILIIIIHEFEHAPEASIQFIQAVKHYDNNSSLLTTVLNSLSLDYQDTSLAIQLLKEICQTNFVDTQVDNASAKTMATFIIDMARLDPHIIQTHFHQIDDLLKVENHHIRVAALTALCSVIEKLLSSNDLDDGQRKMRDTLLQILRNHVHDVTAFVRQHCLQLWTSLIQQQKVPVRQYLRVFELGLDRLRDSACTVRKDAVTLVMHMVLNNPYFVVDSTRAQFEEGQNDAETKLAELRAELEKLNKKVENKRKEKAKSDDEDSGAEEDEMETNNNHEEETEQHNPNEDQSLQETLNRLKIEEQHNPNEDQSLQETLNRLKIEEQIMRLEDIVTLYKDGLRFMDLIEQANRYVVNLFNSPTLADCKQAIDFFVKLRHYRLTLPNIEQNIRLMFSLIWSVDKSICETITQAFVKIYFDVSPTIARIHIPLHQARGIIRALKSATFSEELCFEEILKQLIKEKKIPTKTITEALWKFYKLPSDDNTDVIAGKILTFIVGNEVNTELNDITDLIQAKEKNHHFVHISCLLLQLAATPKKIENGVRPKQFRLPKTHRLFEILGKIIVSTFHDVSDRQWTPMMESAFDVIFKLADGPIKHIENIIKKLAVKTGVKLGGLFKIPLSSQSQPLSIESMDFENASNENNQNQLSQHQQQYHHHHSQMNANSELLLVRFLNCLGKAAVGIVYYVDCTVKDELLRRKEAKQSAAANKKLQEKTRNSKKRTKRKRPDEDDENQSTSMNDTTNRLSNLTLNSTTNRTVDDEQDDEMCQVFGGAEAEDSVDNEINLYIKSLCEENSSLMQYKNIVEQILLRQNEYHDETLQLSATICLCKFMLLSVELCDKHAKMLFDLLKYSTFESVRVSIMVLMNDFYLKYPLAFAAYSDDVYGCLRDRSDNVRLAALKTISNLILKEMMKSKGQISEIALCIIDKHPQIATLATSFFSELAKRQHGQALFNILPDIFSNLVDDKLDKQPQLNEEDFKSIIEFLFKYVSKEKQTESLLKKLLQRFQMANDNPRLWRDLAYIMSKLTYNERSLKCLHDDFNYYADKLVEDAVYESFLTILNNAKKNLGTKPDLKVVFDKLSTGIERARSSNGILIAVQQAQQKTKQQPKDERDFDDPPVCPLHADLRGLPPSFLAIAECDVLADKNRAMAEALCNANVEVEERVYQGATHSFLEVVRIAALSDRALNEATCWLVQQVNLFKEYIYLICFCFKDDKSTKPRGHASSSGTVLEFRRRHSSSSCANPKNSSIILCSSIFRQNFRSLAMQARGYPKPPIFEENQEGDLSRIDSCLTPATDLDLPLLIEEYHQLTRIAMLHQLEDARDASNKNQSNNLVIDWNGSLNELSYNVLTQFRILYNISVLSQAFIHLLVIMELRCSEDYALFISQGVIEAYLKIFIEQVRQRTDVNDLDVTDYEKTVFKDIFYLFIDHYKKHVRDDAQWFLPSRENLSSITSIFETIRALHQLKICSNEATIKTHLEEIIKTRLQTDINDLFSIHSFVFNDKNDIQLNTVREFLEFVKKLAESMSIINEYQQLFSSFNISYIKTCFFETNSADDRLAELTRCLLKNMIEHFQVVLKPTVKATPSIYDPNLIENSRLLLNLYVYLQKIITSLRDILETRDWQINAFKFQLIEYHQWFSPIMIFVLEGFAACIRQVMERAVEDDNEIIPDENILHSQSPIAVTCICIKLCQEWGSIDYPDINIHYTALIKLTKTICEQCQLYARRKAHKLSENKYFTDLNPTQSFNVSKKLCILVNDIEYVKRNLLLSLPDLLNFSAVINKMNENYDSTGFQQTKVTLERLIATAEHEMDDVVKLIFEHVGTLFYVSLKDKISGYYEDEKRKKVDSMKDINEYIDQEILHKLYKGLESVQYSHVACTIRIKTLQCLRELLPLQEPPDFYECVLQSFERLATYFESVCREEPHIPGPPCEEITTFRHILQEFALSTEQLQLLYFREITQTYSPHERLTNNGIIVFRTAYEIVNELITNYVHILSCRDLPKMDVFGVSDPYVILELLPLTLYSKRPKEDKTNTIKRTLNPEFNQLFQWYRLPLNIVHTPGAVLRLSVWNEGTVKKDNFIGECFIPLTSIESLKNRASIRDVPVSEVLLRRQNKNAQPRVFELIRNRAKFDQEAALFLEQRAYAMESRNENDVRNSSSS</sequence>
<evidence type="ECO:0000256" key="7">
    <source>
        <dbReference type="SAM" id="MobiDB-lite"/>
    </source>
</evidence>
<feature type="compositionally biased region" description="Low complexity" evidence="7">
    <location>
        <begin position="895"/>
        <end position="910"/>
    </location>
</feature>
<comment type="subcellular location">
    <subcellularLocation>
        <location evidence="1">Nucleus</location>
    </subcellularLocation>
</comment>
<protein>
    <recommendedName>
        <fullName evidence="12">Condensin complex subunit 1</fullName>
    </recommendedName>
</protein>
<dbReference type="InterPro" id="IPR013094">
    <property type="entry name" value="AB_hydrolase_3"/>
</dbReference>
<accession>A0A814F2K3</accession>
<dbReference type="GO" id="GO:0007076">
    <property type="term" value="P:mitotic chromosome condensation"/>
    <property type="evidence" value="ECO:0007669"/>
    <property type="project" value="InterPro"/>
</dbReference>
<feature type="compositionally biased region" description="Basic and acidic residues" evidence="7">
    <location>
        <begin position="406"/>
        <end position="415"/>
    </location>
</feature>
<dbReference type="SUPFAM" id="SSF49562">
    <property type="entry name" value="C2 domain (Calcium/lipid-binding domain, CaLB)"/>
    <property type="match status" value="1"/>
</dbReference>
<dbReference type="OrthoDB" id="436262at2759"/>
<keyword evidence="6" id="KW-0131">Cell cycle</keyword>
<dbReference type="InterPro" id="IPR014770">
    <property type="entry name" value="Munc13_1"/>
</dbReference>
<keyword evidence="4" id="KW-0226">DNA condensation</keyword>
<dbReference type="InterPro" id="IPR035892">
    <property type="entry name" value="C2_domain_sf"/>
</dbReference>
<feature type="region of interest" description="Disordered" evidence="7">
    <location>
        <begin position="858"/>
        <end position="913"/>
    </location>
</feature>
<evidence type="ECO:0000313" key="10">
    <source>
        <dbReference type="EMBL" id="CAF0979341.1"/>
    </source>
</evidence>
<proteinExistence type="predicted"/>
<feature type="region of interest" description="Disordered" evidence="7">
    <location>
        <begin position="73"/>
        <end position="97"/>
    </location>
</feature>
<reference evidence="10" key="1">
    <citation type="submission" date="2021-02" db="EMBL/GenBank/DDBJ databases">
        <authorList>
            <person name="Nowell W R."/>
        </authorList>
    </citation>
    <scope>NUCLEOTIDE SEQUENCE</scope>
</reference>
<feature type="domain" description="MHD1" evidence="9">
    <location>
        <begin position="1760"/>
        <end position="1879"/>
    </location>
</feature>
<feature type="domain" description="C2" evidence="8">
    <location>
        <begin position="2121"/>
        <end position="2250"/>
    </location>
</feature>
<dbReference type="InterPro" id="IPR000008">
    <property type="entry name" value="C2_dom"/>
</dbReference>
<dbReference type="InterPro" id="IPR032682">
    <property type="entry name" value="Cnd1_C"/>
</dbReference>
<keyword evidence="3" id="KW-0498">Mitosis</keyword>
<dbReference type="InterPro" id="IPR024324">
    <property type="entry name" value="Condensin_cplx_su1_N"/>
</dbReference>
<dbReference type="Gene3D" id="1.10.357.50">
    <property type="match status" value="1"/>
</dbReference>
<feature type="region of interest" description="Disordered" evidence="7">
    <location>
        <begin position="406"/>
        <end position="447"/>
    </location>
</feature>
<evidence type="ECO:0000256" key="4">
    <source>
        <dbReference type="ARBA" id="ARBA00023067"/>
    </source>
</evidence>
<dbReference type="Proteomes" id="UP000663882">
    <property type="component" value="Unassembled WGS sequence"/>
</dbReference>
<evidence type="ECO:0000256" key="2">
    <source>
        <dbReference type="ARBA" id="ARBA00022618"/>
    </source>
</evidence>
<keyword evidence="2" id="KW-0132">Cell division</keyword>
<dbReference type="EMBL" id="CAJNOO010000564">
    <property type="protein sequence ID" value="CAF0979341.1"/>
    <property type="molecule type" value="Genomic_DNA"/>
</dbReference>
<dbReference type="Gene3D" id="2.60.40.150">
    <property type="entry name" value="C2 domain"/>
    <property type="match status" value="1"/>
</dbReference>
<gene>
    <name evidence="10" type="ORF">RFH988_LOCUS13061</name>
</gene>
<feature type="compositionally biased region" description="Low complexity" evidence="7">
    <location>
        <begin position="792"/>
        <end position="806"/>
    </location>
</feature>
<dbReference type="PANTHER" id="PTHR14222">
    <property type="entry name" value="CONDENSIN"/>
    <property type="match status" value="1"/>
</dbReference>
<dbReference type="GO" id="GO:0042393">
    <property type="term" value="F:histone binding"/>
    <property type="evidence" value="ECO:0007669"/>
    <property type="project" value="TreeGrafter"/>
</dbReference>
<keyword evidence="5" id="KW-0539">Nucleus</keyword>
<feature type="compositionally biased region" description="Basic and acidic residues" evidence="7">
    <location>
        <begin position="431"/>
        <end position="443"/>
    </location>
</feature>
<evidence type="ECO:0000259" key="9">
    <source>
        <dbReference type="PROSITE" id="PS51258"/>
    </source>
</evidence>
<dbReference type="SMART" id="SM00239">
    <property type="entry name" value="C2"/>
    <property type="match status" value="1"/>
</dbReference>
<dbReference type="GO" id="GO:0010032">
    <property type="term" value="P:meiotic chromosome condensation"/>
    <property type="evidence" value="ECO:0007669"/>
    <property type="project" value="TreeGrafter"/>
</dbReference>
<dbReference type="GO" id="GO:0016787">
    <property type="term" value="F:hydrolase activity"/>
    <property type="evidence" value="ECO:0007669"/>
    <property type="project" value="InterPro"/>
</dbReference>
<dbReference type="SUPFAM" id="SSF48371">
    <property type="entry name" value="ARM repeat"/>
    <property type="match status" value="1"/>
</dbReference>
<dbReference type="Gene3D" id="3.40.50.1820">
    <property type="entry name" value="alpha/beta hydrolase"/>
    <property type="match status" value="1"/>
</dbReference>
<evidence type="ECO:0000256" key="1">
    <source>
        <dbReference type="ARBA" id="ARBA00004123"/>
    </source>
</evidence>
<dbReference type="GO" id="GO:0000779">
    <property type="term" value="C:condensed chromosome, centromeric region"/>
    <property type="evidence" value="ECO:0007669"/>
    <property type="project" value="TreeGrafter"/>
</dbReference>
<dbReference type="CDD" id="cd00030">
    <property type="entry name" value="C2"/>
    <property type="match status" value="1"/>
</dbReference>